<dbReference type="SUPFAM" id="SSF48726">
    <property type="entry name" value="Immunoglobulin"/>
    <property type="match status" value="1"/>
</dbReference>
<reference evidence="3" key="1">
    <citation type="submission" date="2018-11" db="EMBL/GenBank/DDBJ databases">
        <authorList>
            <person name="Alioto T."/>
            <person name="Alioto T."/>
        </authorList>
    </citation>
    <scope>NUCLEOTIDE SEQUENCE</scope>
</reference>
<dbReference type="EMBL" id="UYJE01003764">
    <property type="protein sequence ID" value="VDI22271.1"/>
    <property type="molecule type" value="Genomic_DNA"/>
</dbReference>
<organism evidence="3 4">
    <name type="scientific">Mytilus galloprovincialis</name>
    <name type="common">Mediterranean mussel</name>
    <dbReference type="NCBI Taxonomy" id="29158"/>
    <lineage>
        <taxon>Eukaryota</taxon>
        <taxon>Metazoa</taxon>
        <taxon>Spiralia</taxon>
        <taxon>Lophotrochozoa</taxon>
        <taxon>Mollusca</taxon>
        <taxon>Bivalvia</taxon>
        <taxon>Autobranchia</taxon>
        <taxon>Pteriomorphia</taxon>
        <taxon>Mytilida</taxon>
        <taxon>Mytiloidea</taxon>
        <taxon>Mytilidae</taxon>
        <taxon>Mytilinae</taxon>
        <taxon>Mytilus</taxon>
    </lineage>
</organism>
<sequence>MSILCCVLEWTVFEKVTEYGQNVTLFCNVSNCCPKYAGWDRWTPVQQTLFIDVKTGQANAKYDGNALRNGYTLVIQKLSKTDLNVSYSCVYGATFGERKILLEEDVFKSISPTQSNVPNSQLSQSEISALIIGVIVLVLGSGTIFIFFCRRRIERHQSKGKTDNADIEVNLLDTETEQKEQKDTSDQNEKIEKLEIEQNDCIPQNIRDQIQRQIEDWKKKDELFVSTRASDYIMECLQDNNCLTITASSGAGKSFIARHTALVLREQGYQIVPLRKPDDIRDFYQPGKQTVFIVDDICGNFTANQQQIENWKQQLPVINMIIADNCCKIIVSCRLQ</sequence>
<dbReference type="OrthoDB" id="6121908at2759"/>
<evidence type="ECO:0000313" key="3">
    <source>
        <dbReference type="EMBL" id="VDI22271.1"/>
    </source>
</evidence>
<dbReference type="InterPro" id="IPR036179">
    <property type="entry name" value="Ig-like_dom_sf"/>
</dbReference>
<name>A0A8B6DPE3_MYTGA</name>
<feature type="transmembrane region" description="Helical" evidence="1">
    <location>
        <begin position="127"/>
        <end position="149"/>
    </location>
</feature>
<dbReference type="SUPFAM" id="SSF52540">
    <property type="entry name" value="P-loop containing nucleoside triphosphate hydrolases"/>
    <property type="match status" value="1"/>
</dbReference>
<evidence type="ECO:0000313" key="4">
    <source>
        <dbReference type="Proteomes" id="UP000596742"/>
    </source>
</evidence>
<evidence type="ECO:0000256" key="1">
    <source>
        <dbReference type="SAM" id="Phobius"/>
    </source>
</evidence>
<gene>
    <name evidence="3" type="ORF">MGAL_10B083171</name>
</gene>
<dbReference type="InterPro" id="IPR027417">
    <property type="entry name" value="P-loop_NTPase"/>
</dbReference>
<evidence type="ECO:0000259" key="2">
    <source>
        <dbReference type="Pfam" id="PF20720"/>
    </source>
</evidence>
<keyword evidence="1" id="KW-0812">Transmembrane</keyword>
<dbReference type="Proteomes" id="UP000596742">
    <property type="component" value="Unassembled WGS sequence"/>
</dbReference>
<feature type="domain" description="Novel STAND NTPase 3" evidence="2">
    <location>
        <begin position="224"/>
        <end position="334"/>
    </location>
</feature>
<keyword evidence="1" id="KW-1133">Transmembrane helix</keyword>
<dbReference type="InterPro" id="IPR049050">
    <property type="entry name" value="nSTAND3"/>
</dbReference>
<dbReference type="AlphaFoldDB" id="A0A8B6DPE3"/>
<feature type="non-terminal residue" evidence="3">
    <location>
        <position position="1"/>
    </location>
</feature>
<dbReference type="Pfam" id="PF20720">
    <property type="entry name" value="nSTAND3"/>
    <property type="match status" value="1"/>
</dbReference>
<protein>
    <recommendedName>
        <fullName evidence="2">Novel STAND NTPase 3 domain-containing protein</fullName>
    </recommendedName>
</protein>
<comment type="caution">
    <text evidence="3">The sequence shown here is derived from an EMBL/GenBank/DDBJ whole genome shotgun (WGS) entry which is preliminary data.</text>
</comment>
<accession>A0A8B6DPE3</accession>
<keyword evidence="1" id="KW-0472">Membrane</keyword>
<keyword evidence="4" id="KW-1185">Reference proteome</keyword>
<proteinExistence type="predicted"/>